<feature type="domain" description="Zinc-ribbon" evidence="3">
    <location>
        <begin position="3"/>
        <end position="24"/>
    </location>
</feature>
<evidence type="ECO:0000313" key="5">
    <source>
        <dbReference type="EMBL" id="OOM16455.1"/>
    </source>
</evidence>
<dbReference type="RefSeq" id="WP_077864166.1">
    <property type="nucleotide sequence ID" value="NZ_LZYZ01000001.1"/>
</dbReference>
<comment type="caution">
    <text evidence="5">The sequence shown here is derived from an EMBL/GenBank/DDBJ whole genome shotgun (WGS) entry which is preliminary data.</text>
</comment>
<reference evidence="5 6" key="1">
    <citation type="submission" date="2016-05" db="EMBL/GenBank/DDBJ databases">
        <title>Microbial solvent formation.</title>
        <authorList>
            <person name="Poehlein A."/>
            <person name="Montoya Solano J.D."/>
            <person name="Flitsch S."/>
            <person name="Krabben P."/>
            <person name="Duerre P."/>
            <person name="Daniel R."/>
        </authorList>
    </citation>
    <scope>NUCLEOTIDE SEQUENCE [LARGE SCALE GENOMIC DNA]</scope>
    <source>
        <strain evidence="5 6">L1-8</strain>
    </source>
</reference>
<evidence type="ECO:0000256" key="1">
    <source>
        <dbReference type="SAM" id="MobiDB-lite"/>
    </source>
</evidence>
<accession>A0A1S8NIZ5</accession>
<dbReference type="EMBL" id="LZYZ01000001">
    <property type="protein sequence ID" value="OOM16455.1"/>
    <property type="molecule type" value="Genomic_DNA"/>
</dbReference>
<dbReference type="Proteomes" id="UP000191154">
    <property type="component" value="Unassembled WGS sequence"/>
</dbReference>
<keyword evidence="2" id="KW-0472">Membrane</keyword>
<name>A0A1S8NIZ5_CLOSA</name>
<protein>
    <submittedName>
        <fullName evidence="5">Uncharacterized protein</fullName>
    </submittedName>
</protein>
<proteinExistence type="predicted"/>
<dbReference type="AlphaFoldDB" id="A0A1S8NIZ5"/>
<dbReference type="Pfam" id="PF22819">
    <property type="entry name" value="TcaA_5th"/>
    <property type="match status" value="1"/>
</dbReference>
<dbReference type="STRING" id="169679.CSACC_41130"/>
<dbReference type="InterPro" id="IPR054528">
    <property type="entry name" value="TcaA_5th"/>
</dbReference>
<feature type="domain" description="TcaA protein NTF2-like" evidence="4">
    <location>
        <begin position="215"/>
        <end position="326"/>
    </location>
</feature>
<dbReference type="Pfam" id="PF13240">
    <property type="entry name" value="Zn_Ribbon_1"/>
    <property type="match status" value="1"/>
</dbReference>
<dbReference type="InterPro" id="IPR026870">
    <property type="entry name" value="Zinc_ribbon_dom"/>
</dbReference>
<sequence>MNYCKQCGKEINNNAKFCPNCGIPVDSFSLVEDEYEDISPLNDDYEEDFIQYKDPKKKKNKIIVAIIVFALLVVAVSGGIFAKVTLDQKEKLKENIEITNVDITNYPNIVVSIKANNYPKSLDVKNFTLKENDTFQKNLSLNMELEGNDYKISYKTSDESNSGDRDIKVSYSEDNHEVVVDGNYTAPKKSNDSTTSSNSSTNGNVVNTYDNNEVAIKQAIDNYEKSYIRMVNSKDTYYVRDAIDLSGGLMNDFTNTVKSYSEQGINEDLMDYKIEKINKISDQQYEVTNYEKFHISYNKENKSVYTDFRTVYVLNKTSTGFKVYSIKNIDKIGSK</sequence>
<feature type="region of interest" description="Disordered" evidence="1">
    <location>
        <begin position="181"/>
        <end position="206"/>
    </location>
</feature>
<evidence type="ECO:0000259" key="3">
    <source>
        <dbReference type="Pfam" id="PF13240"/>
    </source>
</evidence>
<evidence type="ECO:0000313" key="6">
    <source>
        <dbReference type="Proteomes" id="UP000191154"/>
    </source>
</evidence>
<evidence type="ECO:0000259" key="4">
    <source>
        <dbReference type="Pfam" id="PF22819"/>
    </source>
</evidence>
<feature type="compositionally biased region" description="Low complexity" evidence="1">
    <location>
        <begin position="192"/>
        <end position="206"/>
    </location>
</feature>
<organism evidence="5 6">
    <name type="scientific">Clostridium saccharobutylicum</name>
    <dbReference type="NCBI Taxonomy" id="169679"/>
    <lineage>
        <taxon>Bacteria</taxon>
        <taxon>Bacillati</taxon>
        <taxon>Bacillota</taxon>
        <taxon>Clostridia</taxon>
        <taxon>Eubacteriales</taxon>
        <taxon>Clostridiaceae</taxon>
        <taxon>Clostridium</taxon>
    </lineage>
</organism>
<feature type="transmembrane region" description="Helical" evidence="2">
    <location>
        <begin position="62"/>
        <end position="82"/>
    </location>
</feature>
<keyword evidence="2" id="KW-1133">Transmembrane helix</keyword>
<gene>
    <name evidence="5" type="ORF">CLOSAC_07260</name>
</gene>
<evidence type="ECO:0000256" key="2">
    <source>
        <dbReference type="SAM" id="Phobius"/>
    </source>
</evidence>
<keyword evidence="2" id="KW-0812">Transmembrane</keyword>